<organism evidence="4 5">
    <name type="scientific">Ascidiaceihabitans donghaensis</name>
    <dbReference type="NCBI Taxonomy" id="1510460"/>
    <lineage>
        <taxon>Bacteria</taxon>
        <taxon>Pseudomonadati</taxon>
        <taxon>Pseudomonadota</taxon>
        <taxon>Alphaproteobacteria</taxon>
        <taxon>Rhodobacterales</taxon>
        <taxon>Paracoccaceae</taxon>
        <taxon>Ascidiaceihabitans</taxon>
    </lineage>
</organism>
<feature type="domain" description="AMP-dependent synthetase/ligase" evidence="3">
    <location>
        <begin position="54"/>
        <end position="406"/>
    </location>
</feature>
<sequence>MRRCGNILCTMDWVKSVSDTTRDPSLADMLRDRLLDRKNQTIMTFLHRSGGMQATEISGQALLEAAEQQARIWRKSFGPGRYVLALAMPHGLGFVTAVLAGLLEGIIVSAMPPAKAGDPRLPHIVRDCGARAVITQTKSAAGLLRSLTDNDVVQCPIYNADGTLLAASDVPSLDVSVAPSTVLLQYTSGSTHMPKGVEMSGANIIANAALVAQTWGLGRDTVVVNWMPHYHDMGLMGCLLYPILFGGSSVQLSPFDVIRKPLTWLQAVQDFKGTITGGPAFIYAECLKRIAPEDCAALDLSSLKQAFCGAEPVPADLLPAFQDRFEAYGLPKGASFACYGMAENALFVAGAQPDHDAPHDNTLAPCRLTPQTRHCIGIMSDDGQLCRDGVEGEIWVHGPSCTGGYLNAPQETADRFVTKDAKTWLRTGDLGVIEGDDLFVTGRLKDMLIVHGRNVAATEVEWLAASMDGRLNKLAAAAFAPDPSVPSDAALLIEVTEKARDFDGADTVRRAITRAVRGAFGVQLKDIRFLPRGTLEKTSSGKVRRRICARTYQQGEMHAGLGPKSTPETP</sequence>
<dbReference type="InterPro" id="IPR045851">
    <property type="entry name" value="AMP-bd_C_sf"/>
</dbReference>
<evidence type="ECO:0000256" key="2">
    <source>
        <dbReference type="SAM" id="Phobius"/>
    </source>
</evidence>
<evidence type="ECO:0000256" key="1">
    <source>
        <dbReference type="ARBA" id="ARBA00006432"/>
    </source>
</evidence>
<keyword evidence="2" id="KW-1133">Transmembrane helix</keyword>
<dbReference type="InterPro" id="IPR042099">
    <property type="entry name" value="ANL_N_sf"/>
</dbReference>
<keyword evidence="2" id="KW-0812">Transmembrane</keyword>
<dbReference type="Gene3D" id="3.30.300.30">
    <property type="match status" value="1"/>
</dbReference>
<protein>
    <submittedName>
        <fullName evidence="4">Putative long-chain-fatty-acid--CoA ligase FadD23</fullName>
        <ecNumber evidence="4">6.2.1.3</ecNumber>
    </submittedName>
</protein>
<evidence type="ECO:0000313" key="4">
    <source>
        <dbReference type="EMBL" id="SPH22411.1"/>
    </source>
</evidence>
<gene>
    <name evidence="4" type="ORF">ASD8599_03154</name>
</gene>
<dbReference type="GO" id="GO:0070566">
    <property type="term" value="F:adenylyltransferase activity"/>
    <property type="evidence" value="ECO:0007669"/>
    <property type="project" value="TreeGrafter"/>
</dbReference>
<proteinExistence type="inferred from homology"/>
<accession>A0A2R8BGZ4</accession>
<dbReference type="GO" id="GO:0006633">
    <property type="term" value="P:fatty acid biosynthetic process"/>
    <property type="evidence" value="ECO:0007669"/>
    <property type="project" value="TreeGrafter"/>
</dbReference>
<name>A0A2R8BGZ4_9RHOB</name>
<dbReference type="PANTHER" id="PTHR22754:SF32">
    <property type="entry name" value="DISCO-INTERACTING PROTEIN 2"/>
    <property type="match status" value="1"/>
</dbReference>
<dbReference type="EC" id="6.2.1.3" evidence="4"/>
<evidence type="ECO:0000313" key="5">
    <source>
        <dbReference type="Proteomes" id="UP000244880"/>
    </source>
</evidence>
<dbReference type="GO" id="GO:0005886">
    <property type="term" value="C:plasma membrane"/>
    <property type="evidence" value="ECO:0007669"/>
    <property type="project" value="TreeGrafter"/>
</dbReference>
<dbReference type="AlphaFoldDB" id="A0A2R8BGZ4"/>
<reference evidence="4 5" key="1">
    <citation type="submission" date="2018-03" db="EMBL/GenBank/DDBJ databases">
        <authorList>
            <person name="Keele B.F."/>
        </authorList>
    </citation>
    <scope>NUCLEOTIDE SEQUENCE [LARGE SCALE GENOMIC DNA]</scope>
    <source>
        <strain evidence="4 5">CECT 8599</strain>
    </source>
</reference>
<evidence type="ECO:0000259" key="3">
    <source>
        <dbReference type="Pfam" id="PF00501"/>
    </source>
</evidence>
<dbReference type="Pfam" id="PF00501">
    <property type="entry name" value="AMP-binding"/>
    <property type="match status" value="1"/>
</dbReference>
<feature type="transmembrane region" description="Helical" evidence="2">
    <location>
        <begin position="82"/>
        <end position="103"/>
    </location>
</feature>
<comment type="similarity">
    <text evidence="1">Belongs to the ATP-dependent AMP-binding enzyme family.</text>
</comment>
<keyword evidence="4" id="KW-0436">Ligase</keyword>
<keyword evidence="5" id="KW-1185">Reference proteome</keyword>
<dbReference type="SUPFAM" id="SSF56801">
    <property type="entry name" value="Acetyl-CoA synthetase-like"/>
    <property type="match status" value="1"/>
</dbReference>
<dbReference type="InterPro" id="IPR000873">
    <property type="entry name" value="AMP-dep_synth/lig_dom"/>
</dbReference>
<dbReference type="GO" id="GO:0004467">
    <property type="term" value="F:long-chain fatty acid-CoA ligase activity"/>
    <property type="evidence" value="ECO:0007669"/>
    <property type="project" value="UniProtKB-EC"/>
</dbReference>
<dbReference type="Gene3D" id="3.40.50.12780">
    <property type="entry name" value="N-terminal domain of ligase-like"/>
    <property type="match status" value="1"/>
</dbReference>
<keyword evidence="2" id="KW-0472">Membrane</keyword>
<dbReference type="PANTHER" id="PTHR22754">
    <property type="entry name" value="DISCO-INTERACTING PROTEIN 2 DIP2 -RELATED"/>
    <property type="match status" value="1"/>
</dbReference>
<dbReference type="Proteomes" id="UP000244880">
    <property type="component" value="Unassembled WGS sequence"/>
</dbReference>
<dbReference type="EMBL" id="OMOR01000001">
    <property type="protein sequence ID" value="SPH22411.1"/>
    <property type="molecule type" value="Genomic_DNA"/>
</dbReference>